<dbReference type="Pfam" id="PF00246">
    <property type="entry name" value="Peptidase_M14"/>
    <property type="match status" value="1"/>
</dbReference>
<dbReference type="GO" id="GO:0005615">
    <property type="term" value="C:extracellular space"/>
    <property type="evidence" value="ECO:0007669"/>
    <property type="project" value="TreeGrafter"/>
</dbReference>
<gene>
    <name evidence="6" type="ORF">GGR89_001572</name>
</gene>
<dbReference type="PANTHER" id="PTHR11705:SF145">
    <property type="entry name" value="PEPTIDASE M14 CARBOXYPEPTIDASE A DOMAIN-CONTAINING PROTEIN"/>
    <property type="match status" value="1"/>
</dbReference>
<evidence type="ECO:0000313" key="7">
    <source>
        <dbReference type="Proteomes" id="UP000531251"/>
    </source>
</evidence>
<dbReference type="SMART" id="SM00631">
    <property type="entry name" value="Zn_pept"/>
    <property type="match status" value="1"/>
</dbReference>
<proteinExistence type="inferred from homology"/>
<dbReference type="InterPro" id="IPR000834">
    <property type="entry name" value="Peptidase_M14"/>
</dbReference>
<reference evidence="6 7" key="1">
    <citation type="submission" date="2020-03" db="EMBL/GenBank/DDBJ databases">
        <title>Genomic Encyclopedia of Type Strains, Phase IV (KMG-IV): sequencing the most valuable type-strain genomes for metagenomic binning, comparative biology and taxonomic classification.</title>
        <authorList>
            <person name="Goeker M."/>
        </authorList>
    </citation>
    <scope>NUCLEOTIDE SEQUENCE [LARGE SCALE GENOMIC DNA]</scope>
    <source>
        <strain evidence="6 7">DSM 7225</strain>
    </source>
</reference>
<dbReference type="GO" id="GO:0006508">
    <property type="term" value="P:proteolysis"/>
    <property type="evidence" value="ECO:0007669"/>
    <property type="project" value="InterPro"/>
</dbReference>
<name>A0A7X5Y0N0_9SPHN</name>
<dbReference type="EMBL" id="JAATJB010000003">
    <property type="protein sequence ID" value="NJB97266.1"/>
    <property type="molecule type" value="Genomic_DNA"/>
</dbReference>
<keyword evidence="7" id="KW-1185">Reference proteome</keyword>
<feature type="chain" id="PRO_5030714905" description="Peptidase M14 domain-containing protein" evidence="4">
    <location>
        <begin position="26"/>
        <end position="596"/>
    </location>
</feature>
<dbReference type="Proteomes" id="UP000531251">
    <property type="component" value="Unassembled WGS sequence"/>
</dbReference>
<dbReference type="SUPFAM" id="SSF53187">
    <property type="entry name" value="Zn-dependent exopeptidases"/>
    <property type="match status" value="1"/>
</dbReference>
<protein>
    <recommendedName>
        <fullName evidence="5">Peptidase M14 domain-containing protein</fullName>
    </recommendedName>
</protein>
<evidence type="ECO:0000259" key="5">
    <source>
        <dbReference type="PROSITE" id="PS52035"/>
    </source>
</evidence>
<dbReference type="Gene3D" id="3.40.630.10">
    <property type="entry name" value="Zn peptidases"/>
    <property type="match status" value="1"/>
</dbReference>
<organism evidence="6 7">
    <name type="scientific">Sphingomonas trueperi</name>
    <dbReference type="NCBI Taxonomy" id="53317"/>
    <lineage>
        <taxon>Bacteria</taxon>
        <taxon>Pseudomonadati</taxon>
        <taxon>Pseudomonadota</taxon>
        <taxon>Alphaproteobacteria</taxon>
        <taxon>Sphingomonadales</taxon>
        <taxon>Sphingomonadaceae</taxon>
        <taxon>Sphingomonas</taxon>
    </lineage>
</organism>
<comment type="similarity">
    <text evidence="2 3">Belongs to the peptidase M14 family.</text>
</comment>
<keyword evidence="4" id="KW-0732">Signal</keyword>
<dbReference type="CDD" id="cd06241">
    <property type="entry name" value="M14-like"/>
    <property type="match status" value="1"/>
</dbReference>
<dbReference type="PANTHER" id="PTHR11705">
    <property type="entry name" value="PROTEASE FAMILY M14 CARBOXYPEPTIDASE A,B"/>
    <property type="match status" value="1"/>
</dbReference>
<accession>A0A7X5Y0N0</accession>
<sequence length="596" mass="65223">MMPSCPRLATFAALLLCASAAPAAAQDVLDLPPALPWSGKSAALVARPGDPWITPAEAAGFRTTPRYAEVRAWLERLDAASDLITLHGFGRTGQGREMLYVHASKGGGPKRVVLVQGGIHSGEIDGKDAGLMLLRDIALRGKADLLDKVDLVFVPIYNIDGHEQLSRWNFVHIRGPAEKGAEANARDIDLNRDYAKVDAPETRAMIGLIRQLDPILYVDCHVSEGFDMQYDITFTYAGWGKYARHRATADWLEQRFGPAAMQALTAAGHTPIIYPSPIDTRVPSKGIRYSPEGPRYSTGYGDFIGMPTVLVENHMLKPYRQRVLGTYVLLEAALRIAGSDAARIAEAKAQDRASRPAELLTRWTPAEQPIGWIEQFKGVAFEMVPSPASGRPEQRWTGKPITFRMPIIGQRPTERVRLPKAWWIPPEQAEVIDRLRVHGIAFETIEAPRTLRLDRVRLVDAKLAQPKEGRVPITAGFVHGVAEQVLPAGSVRVPADQPLGLLAAALLEPESQDSFLAWGFFPEMLAPVPSTDAFILSALGERLLATDPAIKAAFEAKLQAEPGFAGDPDARLAWLFAHAGTGHAFLLQYPVARELN</sequence>
<evidence type="ECO:0000256" key="3">
    <source>
        <dbReference type="PROSITE-ProRule" id="PRU01379"/>
    </source>
</evidence>
<feature type="domain" description="Peptidase M14" evidence="5">
    <location>
        <begin position="63"/>
        <end position="304"/>
    </location>
</feature>
<evidence type="ECO:0000256" key="4">
    <source>
        <dbReference type="SAM" id="SignalP"/>
    </source>
</evidence>
<evidence type="ECO:0000256" key="2">
    <source>
        <dbReference type="ARBA" id="ARBA00005988"/>
    </source>
</evidence>
<comment type="caution">
    <text evidence="6">The sequence shown here is derived from an EMBL/GenBank/DDBJ whole genome shotgun (WGS) entry which is preliminary data.</text>
</comment>
<evidence type="ECO:0000313" key="6">
    <source>
        <dbReference type="EMBL" id="NJB97266.1"/>
    </source>
</evidence>
<feature type="signal peptide" evidence="4">
    <location>
        <begin position="1"/>
        <end position="25"/>
    </location>
</feature>
<dbReference type="GO" id="GO:0008270">
    <property type="term" value="F:zinc ion binding"/>
    <property type="evidence" value="ECO:0007669"/>
    <property type="project" value="InterPro"/>
</dbReference>
<comment type="cofactor">
    <cofactor evidence="1">
        <name>Zn(2+)</name>
        <dbReference type="ChEBI" id="CHEBI:29105"/>
    </cofactor>
</comment>
<dbReference type="GO" id="GO:0004181">
    <property type="term" value="F:metallocarboxypeptidase activity"/>
    <property type="evidence" value="ECO:0007669"/>
    <property type="project" value="InterPro"/>
</dbReference>
<dbReference type="PROSITE" id="PS52035">
    <property type="entry name" value="PEPTIDASE_M14"/>
    <property type="match status" value="1"/>
</dbReference>
<dbReference type="AlphaFoldDB" id="A0A7X5Y0N0"/>
<comment type="caution">
    <text evidence="3">Lacks conserved residue(s) required for the propagation of feature annotation.</text>
</comment>
<evidence type="ECO:0000256" key="1">
    <source>
        <dbReference type="ARBA" id="ARBA00001947"/>
    </source>
</evidence>